<dbReference type="GO" id="GO:0003723">
    <property type="term" value="F:RNA binding"/>
    <property type="evidence" value="ECO:0007669"/>
    <property type="project" value="TreeGrafter"/>
</dbReference>
<name>A0A482WIW1_LAOST</name>
<keyword evidence="3" id="KW-0819">tRNA processing</keyword>
<evidence type="ECO:0000256" key="1">
    <source>
        <dbReference type="ARBA" id="ARBA00004123"/>
    </source>
</evidence>
<comment type="subcellular location">
    <subcellularLocation>
        <location evidence="1">Nucleus</location>
    </subcellularLocation>
</comment>
<dbReference type="GO" id="GO:0005655">
    <property type="term" value="C:nucleolar ribonuclease P complex"/>
    <property type="evidence" value="ECO:0007669"/>
    <property type="project" value="TreeGrafter"/>
</dbReference>
<evidence type="ECO:0000313" key="5">
    <source>
        <dbReference type="Proteomes" id="UP000291343"/>
    </source>
</evidence>
<accession>A0A482WIW1</accession>
<dbReference type="SUPFAM" id="SSF89550">
    <property type="entry name" value="PHP domain-like"/>
    <property type="match status" value="1"/>
</dbReference>
<evidence type="ECO:0000313" key="4">
    <source>
        <dbReference type="EMBL" id="RZF33166.1"/>
    </source>
</evidence>
<comment type="caution">
    <text evidence="4">The sequence shown here is derived from an EMBL/GenBank/DDBJ whole genome shotgun (WGS) entry which is preliminary data.</text>
</comment>
<dbReference type="PANTHER" id="PTHR13031">
    <property type="entry name" value="RIBONUCLEASE P SUBUNIT P30"/>
    <property type="match status" value="1"/>
</dbReference>
<dbReference type="InParanoid" id="A0A482WIW1"/>
<dbReference type="GO" id="GO:0008033">
    <property type="term" value="P:tRNA processing"/>
    <property type="evidence" value="ECO:0007669"/>
    <property type="project" value="UniProtKB-KW"/>
</dbReference>
<gene>
    <name evidence="4" type="ORF">LSTR_LSTR004852</name>
</gene>
<dbReference type="Proteomes" id="UP000291343">
    <property type="component" value="Unassembled WGS sequence"/>
</dbReference>
<dbReference type="SMR" id="A0A482WIW1"/>
<organism evidence="4 5">
    <name type="scientific">Laodelphax striatellus</name>
    <name type="common">Small brown planthopper</name>
    <name type="synonym">Delphax striatella</name>
    <dbReference type="NCBI Taxonomy" id="195883"/>
    <lineage>
        <taxon>Eukaryota</taxon>
        <taxon>Metazoa</taxon>
        <taxon>Ecdysozoa</taxon>
        <taxon>Arthropoda</taxon>
        <taxon>Hexapoda</taxon>
        <taxon>Insecta</taxon>
        <taxon>Pterygota</taxon>
        <taxon>Neoptera</taxon>
        <taxon>Paraneoptera</taxon>
        <taxon>Hemiptera</taxon>
        <taxon>Auchenorrhyncha</taxon>
        <taxon>Fulgoroidea</taxon>
        <taxon>Delphacidae</taxon>
        <taxon>Criomorphinae</taxon>
        <taxon>Laodelphax</taxon>
    </lineage>
</organism>
<dbReference type="InterPro" id="IPR016195">
    <property type="entry name" value="Pol/histidinol_Pase-like"/>
</dbReference>
<dbReference type="Gene3D" id="3.20.20.140">
    <property type="entry name" value="Metal-dependent hydrolases"/>
    <property type="match status" value="1"/>
</dbReference>
<evidence type="ECO:0000256" key="3">
    <source>
        <dbReference type="ARBA" id="ARBA00022694"/>
    </source>
</evidence>
<keyword evidence="5" id="KW-1185">Reference proteome</keyword>
<dbReference type="Pfam" id="PF01876">
    <property type="entry name" value="RNase_P_p30"/>
    <property type="match status" value="1"/>
</dbReference>
<protein>
    <submittedName>
        <fullName evidence="4">Uncharacterized protein</fullName>
    </submittedName>
</protein>
<dbReference type="PANTHER" id="PTHR13031:SF0">
    <property type="entry name" value="RIBONUCLEASE P PROTEIN SUBUNIT P30"/>
    <property type="match status" value="1"/>
</dbReference>
<dbReference type="AlphaFoldDB" id="A0A482WIW1"/>
<dbReference type="EMBL" id="QKKF02034760">
    <property type="protein sequence ID" value="RZF33166.1"/>
    <property type="molecule type" value="Genomic_DNA"/>
</dbReference>
<comment type="similarity">
    <text evidence="2">Belongs to the eukaryotic/archaeal RNase P protein component 3 family.</text>
</comment>
<sequence>MESSYLEDYMIELAGRLKVLNRLTVRLSDPSQYVKVSQSENLKKYHLLAVTPLSENAFQHLCHTLDVDIITLSPAEKNLRFNRKLYNLAVSKNMYFELSYGPALNSSANRRDLIQLSHTLHGVGKSKIEQVGLLAEESEAQYSSSVPQDLLFFFLSECASIVPHPLGRDYELSLYFLRILPVVLNLCQSRISLVSCMVSGKLI</sequence>
<dbReference type="InterPro" id="IPR002738">
    <property type="entry name" value="RNase_P_p30"/>
</dbReference>
<evidence type="ECO:0000256" key="2">
    <source>
        <dbReference type="ARBA" id="ARBA00007331"/>
    </source>
</evidence>
<dbReference type="STRING" id="195883.A0A482WIW1"/>
<proteinExistence type="inferred from homology"/>
<reference evidence="4 5" key="1">
    <citation type="journal article" date="2017" name="Gigascience">
        <title>Genome sequence of the small brown planthopper, Laodelphax striatellus.</title>
        <authorList>
            <person name="Zhu J."/>
            <person name="Jiang F."/>
            <person name="Wang X."/>
            <person name="Yang P."/>
            <person name="Bao Y."/>
            <person name="Zhao W."/>
            <person name="Wang W."/>
            <person name="Lu H."/>
            <person name="Wang Q."/>
            <person name="Cui N."/>
            <person name="Li J."/>
            <person name="Chen X."/>
            <person name="Luo L."/>
            <person name="Yu J."/>
            <person name="Kang L."/>
            <person name="Cui F."/>
        </authorList>
    </citation>
    <scope>NUCLEOTIDE SEQUENCE [LARGE SCALE GENOMIC DNA]</scope>
    <source>
        <strain evidence="4">Lst14</strain>
    </source>
</reference>
<dbReference type="OrthoDB" id="17948at2759"/>